<accession>A0ABU5RWN7</accession>
<evidence type="ECO:0000313" key="3">
    <source>
        <dbReference type="Proteomes" id="UP001304461"/>
    </source>
</evidence>
<name>A0ABU5RWN7_9CYAN</name>
<dbReference type="PANTHER" id="PTHR10632">
    <property type="entry name" value="SULFIDE:QUINONE OXIDOREDUCTASE"/>
    <property type="match status" value="1"/>
</dbReference>
<gene>
    <name evidence="2" type="ORF">VB738_13145</name>
</gene>
<dbReference type="EC" id="1.-.-.-" evidence="2"/>
<evidence type="ECO:0000313" key="2">
    <source>
        <dbReference type="EMBL" id="MEA5392205.1"/>
    </source>
</evidence>
<sequence length="425" mass="45641">MPLTAAGSSASDLLSMAHHQILIVGGGAAGLTVASQLKRARPGLEIAILEPSPDHYYQPGWTLVGGGVFTLEQTRRAEADLIPEGVRWIRAAATGFDPVAGTVTSSDGETLHYDALVVATGIKLCWDRIKGLPEALGTGGVTSNYSKDLVDYTWKTIQAFSGGNAIFTFPDTPIKCAGAPQKIMYLADDVFKRSPTVAAATSVIFATATPGIFGIPTFAEPLRQVVARRGIEPRYLHTLTEVRAASKEAVFAVKDGDTVREEVLPFGMLHVTPPMAAPDVVATSPLAVAGPGGWVEVDKFTTQHVRHPNVFSLGDVSSLPNSKTAAAVRGQAPVLVANLLAHLDGQPLAARYDGYACCPLITGYGRVIMAEFNYDGQPVPSFPLDPTQERWSMWVVKKDVLPWIYWNRMLKGAPHERRFMPGVAR</sequence>
<dbReference type="RefSeq" id="WP_323306275.1">
    <property type="nucleotide sequence ID" value="NZ_JAYGHX010000009.1"/>
</dbReference>
<dbReference type="EMBL" id="JAYGHX010000009">
    <property type="protein sequence ID" value="MEA5392205.1"/>
    <property type="molecule type" value="Genomic_DNA"/>
</dbReference>
<dbReference type="GO" id="GO:0016491">
    <property type="term" value="F:oxidoreductase activity"/>
    <property type="evidence" value="ECO:0007669"/>
    <property type="project" value="UniProtKB-KW"/>
</dbReference>
<dbReference type="Pfam" id="PF07992">
    <property type="entry name" value="Pyr_redox_2"/>
    <property type="match status" value="1"/>
</dbReference>
<proteinExistence type="predicted"/>
<evidence type="ECO:0000259" key="1">
    <source>
        <dbReference type="Pfam" id="PF07992"/>
    </source>
</evidence>
<dbReference type="InterPro" id="IPR015904">
    <property type="entry name" value="Sulphide_quinone_reductase"/>
</dbReference>
<dbReference type="InterPro" id="IPR023753">
    <property type="entry name" value="FAD/NAD-binding_dom"/>
</dbReference>
<dbReference type="Gene3D" id="3.50.50.60">
    <property type="entry name" value="FAD/NAD(P)-binding domain"/>
    <property type="match status" value="2"/>
</dbReference>
<dbReference type="PANTHER" id="PTHR10632:SF2">
    <property type="entry name" value="SULFIDE:QUINONE OXIDOREDUCTASE, MITOCHONDRIAL"/>
    <property type="match status" value="1"/>
</dbReference>
<keyword evidence="2" id="KW-0560">Oxidoreductase</keyword>
<dbReference type="PRINTS" id="PR00368">
    <property type="entry name" value="FADPNR"/>
</dbReference>
<organism evidence="2 3">
    <name type="scientific">Cyanobium gracile UHCC 0139</name>
    <dbReference type="NCBI Taxonomy" id="3110308"/>
    <lineage>
        <taxon>Bacteria</taxon>
        <taxon>Bacillati</taxon>
        <taxon>Cyanobacteriota</taxon>
        <taxon>Cyanophyceae</taxon>
        <taxon>Synechococcales</taxon>
        <taxon>Prochlorococcaceae</taxon>
        <taxon>Cyanobium</taxon>
    </lineage>
</organism>
<protein>
    <submittedName>
        <fullName evidence="2">FAD/NAD(P)-binding oxidoreductase</fullName>
        <ecNumber evidence="2">1.-.-.-</ecNumber>
    </submittedName>
</protein>
<reference evidence="2 3" key="1">
    <citation type="submission" date="2023-12" db="EMBL/GenBank/DDBJ databases">
        <title>Baltic Sea Cyanobacteria.</title>
        <authorList>
            <person name="Delbaje E."/>
            <person name="Fewer D.P."/>
            <person name="Shishido T.K."/>
        </authorList>
    </citation>
    <scope>NUCLEOTIDE SEQUENCE [LARGE SCALE GENOMIC DNA]</scope>
    <source>
        <strain evidence="2 3">UHCC 0139</strain>
    </source>
</reference>
<feature type="domain" description="FAD/NAD(P)-binding" evidence="1">
    <location>
        <begin position="20"/>
        <end position="132"/>
    </location>
</feature>
<comment type="caution">
    <text evidence="2">The sequence shown here is derived from an EMBL/GenBank/DDBJ whole genome shotgun (WGS) entry which is preliminary data.</text>
</comment>
<dbReference type="PRINTS" id="PR00469">
    <property type="entry name" value="PNDRDTASEII"/>
</dbReference>
<keyword evidence="3" id="KW-1185">Reference proteome</keyword>
<dbReference type="SUPFAM" id="SSF51905">
    <property type="entry name" value="FAD/NAD(P)-binding domain"/>
    <property type="match status" value="2"/>
</dbReference>
<dbReference type="Proteomes" id="UP001304461">
    <property type="component" value="Unassembled WGS sequence"/>
</dbReference>
<dbReference type="InterPro" id="IPR036188">
    <property type="entry name" value="FAD/NAD-bd_sf"/>
</dbReference>